<evidence type="ECO:0000256" key="1">
    <source>
        <dbReference type="ARBA" id="ARBA00022723"/>
    </source>
</evidence>
<feature type="compositionally biased region" description="Basic and acidic residues" evidence="4">
    <location>
        <begin position="182"/>
        <end position="213"/>
    </location>
</feature>
<feature type="compositionally biased region" description="Basic and acidic residues" evidence="4">
    <location>
        <begin position="257"/>
        <end position="270"/>
    </location>
</feature>
<feature type="compositionally biased region" description="Polar residues" evidence="4">
    <location>
        <begin position="898"/>
        <end position="916"/>
    </location>
</feature>
<dbReference type="GO" id="GO:0006355">
    <property type="term" value="P:regulation of DNA-templated transcription"/>
    <property type="evidence" value="ECO:0007669"/>
    <property type="project" value="InterPro"/>
</dbReference>
<dbReference type="Gene3D" id="3.30.40.10">
    <property type="entry name" value="Zinc/RING finger domain, C3HC4 (zinc finger)"/>
    <property type="match status" value="1"/>
</dbReference>
<feature type="region of interest" description="Disordered" evidence="4">
    <location>
        <begin position="174"/>
        <end position="280"/>
    </location>
</feature>
<evidence type="ECO:0000313" key="7">
    <source>
        <dbReference type="Proteomes" id="UP000182444"/>
    </source>
</evidence>
<dbReference type="InterPro" id="IPR013083">
    <property type="entry name" value="Znf_RING/FYVE/PHD"/>
</dbReference>
<dbReference type="VEuPathDB" id="FungiDB:YALI0_D22682g"/>
<evidence type="ECO:0000256" key="4">
    <source>
        <dbReference type="SAM" id="MobiDB-lite"/>
    </source>
</evidence>
<feature type="region of interest" description="Disordered" evidence="4">
    <location>
        <begin position="896"/>
        <end position="945"/>
    </location>
</feature>
<feature type="region of interest" description="Disordered" evidence="4">
    <location>
        <begin position="660"/>
        <end position="871"/>
    </location>
</feature>
<feature type="compositionally biased region" description="Polar residues" evidence="4">
    <location>
        <begin position="835"/>
        <end position="871"/>
    </location>
</feature>
<name>A0A1D8NFR5_YARLL</name>
<feature type="compositionally biased region" description="Polar residues" evidence="4">
    <location>
        <begin position="930"/>
        <end position="945"/>
    </location>
</feature>
<dbReference type="InterPro" id="IPR028938">
    <property type="entry name" value="Rsf1-like"/>
</dbReference>
<evidence type="ECO:0000259" key="5">
    <source>
        <dbReference type="SMART" id="SM00249"/>
    </source>
</evidence>
<dbReference type="GO" id="GO:0031213">
    <property type="term" value="C:RSF complex"/>
    <property type="evidence" value="ECO:0007669"/>
    <property type="project" value="InterPro"/>
</dbReference>
<dbReference type="VEuPathDB" id="FungiDB:YALI1_D29203g"/>
<feature type="compositionally biased region" description="Basic and acidic residues" evidence="4">
    <location>
        <begin position="660"/>
        <end position="703"/>
    </location>
</feature>
<dbReference type="GeneID" id="2910192"/>
<organism evidence="6 7">
    <name type="scientific">Yarrowia lipolytica</name>
    <name type="common">Candida lipolytica</name>
    <dbReference type="NCBI Taxonomy" id="4952"/>
    <lineage>
        <taxon>Eukaryota</taxon>
        <taxon>Fungi</taxon>
        <taxon>Dikarya</taxon>
        <taxon>Ascomycota</taxon>
        <taxon>Saccharomycotina</taxon>
        <taxon>Dipodascomycetes</taxon>
        <taxon>Dipodascales</taxon>
        <taxon>Dipodascales incertae sedis</taxon>
        <taxon>Yarrowia</taxon>
    </lineage>
</organism>
<dbReference type="eggNOG" id="KOG1844">
    <property type="taxonomic scope" value="Eukaryota"/>
</dbReference>
<dbReference type="KEGG" id="yli:2910192"/>
<feature type="compositionally biased region" description="Polar residues" evidence="4">
    <location>
        <begin position="748"/>
        <end position="770"/>
    </location>
</feature>
<dbReference type="Proteomes" id="UP000182444">
    <property type="component" value="Chromosome 1D"/>
</dbReference>
<feature type="compositionally biased region" description="Basic and acidic residues" evidence="4">
    <location>
        <begin position="711"/>
        <end position="747"/>
    </location>
</feature>
<feature type="region of interest" description="Disordered" evidence="4">
    <location>
        <begin position="552"/>
        <end position="592"/>
    </location>
</feature>
<reference evidence="6 7" key="1">
    <citation type="journal article" date="2016" name="PLoS ONE">
        <title>Sequence Assembly of Yarrowia lipolytica Strain W29/CLIB89 Shows Transposable Element Diversity.</title>
        <authorList>
            <person name="Magnan C."/>
            <person name="Yu J."/>
            <person name="Chang I."/>
            <person name="Jahn E."/>
            <person name="Kanomata Y."/>
            <person name="Wu J."/>
            <person name="Zeller M."/>
            <person name="Oakes M."/>
            <person name="Baldi P."/>
            <person name="Sandmeyer S."/>
        </authorList>
    </citation>
    <scope>NUCLEOTIDE SEQUENCE [LARGE SCALE GENOMIC DNA]</scope>
    <source>
        <strain evidence="7">CLIB89(W29)</strain>
    </source>
</reference>
<keyword evidence="1" id="KW-0479">Metal-binding</keyword>
<keyword evidence="3" id="KW-0862">Zinc</keyword>
<evidence type="ECO:0000256" key="2">
    <source>
        <dbReference type="ARBA" id="ARBA00022771"/>
    </source>
</evidence>
<dbReference type="InterPro" id="IPR011011">
    <property type="entry name" value="Znf_FYVE_PHD"/>
</dbReference>
<feature type="domain" description="Zinc finger PHD-type" evidence="5">
    <location>
        <begin position="605"/>
        <end position="653"/>
    </location>
</feature>
<keyword evidence="2" id="KW-0863">Zinc-finger</keyword>
<feature type="compositionally biased region" description="Low complexity" evidence="4">
    <location>
        <begin position="917"/>
        <end position="929"/>
    </location>
</feature>
<feature type="region of interest" description="Disordered" evidence="4">
    <location>
        <begin position="504"/>
        <end position="532"/>
    </location>
</feature>
<dbReference type="RefSeq" id="XP_503162.3">
    <property type="nucleotide sequence ID" value="XM_503162.3"/>
</dbReference>
<protein>
    <recommendedName>
        <fullName evidence="5">Zinc finger PHD-type domain-containing protein</fullName>
    </recommendedName>
</protein>
<proteinExistence type="predicted"/>
<feature type="compositionally biased region" description="Basic and acidic residues" evidence="4">
    <location>
        <begin position="552"/>
        <end position="572"/>
    </location>
</feature>
<feature type="compositionally biased region" description="Basic and acidic residues" evidence="4">
    <location>
        <begin position="512"/>
        <end position="532"/>
    </location>
</feature>
<dbReference type="SMART" id="SM00249">
    <property type="entry name" value="PHD"/>
    <property type="match status" value="1"/>
</dbReference>
<dbReference type="PANTHER" id="PTHR14296:SF3">
    <property type="entry name" value="DIKAR, ISOFORM F"/>
    <property type="match status" value="1"/>
</dbReference>
<feature type="compositionally biased region" description="Basic and acidic residues" evidence="4">
    <location>
        <begin position="233"/>
        <end position="248"/>
    </location>
</feature>
<gene>
    <name evidence="6" type="ORF">YALI1_D29203g</name>
</gene>
<sequence length="945" mass="106899">MSSGILPAYSALLCSNSIVQQYSALLVVGFYQHHDSISIRMSRRKSAKAESPALTETALRGPLSQPNNQAFLAQLRNMPEFAQSFQMVHLFKRALQVAEPVEIEVLEEELITCDFGRLTRQITWALIRAHMRIKKKQVDDVELWNMAKRVWEGHREEWEEEQERLRDASIDAFGGEQTESSEPAKTHTTDSVNGKDDSADHETSRDLSHDLKRSPSPIPSPPAKRTRSTRSRAKAEAEAAQEEQEKKTAAAPAGGTKSRDKSRVKKKEEPPQTPEVDEEAELAAAAAFSRDLDQRNHLRKLIIPDLDFNPFADSPTLVSSFSRFTAFQLVKIWYQLIQWIFDHEDKSRELVETTLRLTDYKPEELRSEPLGNDSGNHVFYLFGDSRLYKREERTNSSGFDVLDLDLDTWSCVCATWEDWEVFMAGLESRDQELKQQVGKHKGKSKKKAAIADVESLKYDSELYGFFSRDVMPVVSEVFVEKARSSASRDKERLLEAAMATRKTSSRIQALQAKKEEQDKLERKEAESRAAQKMERKRLERIELQRKQMEERQLARERRFERRNGNRDLKSEESAGAESPAAESRDRRRQPPRRAAAVAAVTWTFDCVCGIHGENYEDDKAMIECETCKTWMHIECLRDRRNVDTESFECDVCGSREEREARAREKARVEEEKAEKKRRAEEERAKAEEEKARLKKEKNAARWQERKKRMKEKKEQEARERESEREGEKAREEKPEEKPAESRVEKNDSGGSSFQAHVSPQSAPIPQQFGSPQGHLQPHSQPFSHQGQEFQSHAPQYGHQQPPFGQQQFQAQPPFGQHFTGSSPMGQLTHGHPQLGQGQFQLSPSHVNQSVNHASGNASGLNHVTSPSHVTHSPVIQNPLSQVAHHPAHVTDPAVTSLPPVTNANQTNTSPSVTNPMASPAVASPAVASPTTENGNGHVTSGVNGV</sequence>
<evidence type="ECO:0000256" key="3">
    <source>
        <dbReference type="ARBA" id="ARBA00022833"/>
    </source>
</evidence>
<dbReference type="InterPro" id="IPR001965">
    <property type="entry name" value="Znf_PHD"/>
</dbReference>
<feature type="compositionally biased region" description="Low complexity" evidence="4">
    <location>
        <begin position="794"/>
        <end position="816"/>
    </location>
</feature>
<feature type="compositionally biased region" description="Polar residues" evidence="4">
    <location>
        <begin position="777"/>
        <end position="793"/>
    </location>
</feature>
<dbReference type="AlphaFoldDB" id="A0A1D8NFR5"/>
<dbReference type="EMBL" id="CP017556">
    <property type="protein sequence ID" value="AOW04485.1"/>
    <property type="molecule type" value="Genomic_DNA"/>
</dbReference>
<dbReference type="SUPFAM" id="SSF57903">
    <property type="entry name" value="FYVE/PHD zinc finger"/>
    <property type="match status" value="1"/>
</dbReference>
<dbReference type="GO" id="GO:0008270">
    <property type="term" value="F:zinc ion binding"/>
    <property type="evidence" value="ECO:0007669"/>
    <property type="project" value="UniProtKB-KW"/>
</dbReference>
<evidence type="ECO:0000313" key="6">
    <source>
        <dbReference type="EMBL" id="AOW04485.1"/>
    </source>
</evidence>
<dbReference type="PANTHER" id="PTHR14296">
    <property type="entry name" value="REMODELING AND SPACING FACTOR 1"/>
    <property type="match status" value="1"/>
</dbReference>
<accession>A0A1D8NFR5</accession>